<dbReference type="Proteomes" id="UP001367508">
    <property type="component" value="Unassembled WGS sequence"/>
</dbReference>
<reference evidence="1 2" key="1">
    <citation type="submission" date="2024-01" db="EMBL/GenBank/DDBJ databases">
        <title>The genomes of 5 underutilized Papilionoideae crops provide insights into root nodulation and disease resistanc.</title>
        <authorList>
            <person name="Jiang F."/>
        </authorList>
    </citation>
    <scope>NUCLEOTIDE SEQUENCE [LARGE SCALE GENOMIC DNA]</scope>
    <source>
        <strain evidence="1">LVBAO_FW01</strain>
        <tissue evidence="1">Leaves</tissue>
    </source>
</reference>
<proteinExistence type="predicted"/>
<protein>
    <submittedName>
        <fullName evidence="1">Uncharacterized protein</fullName>
    </submittedName>
</protein>
<evidence type="ECO:0000313" key="2">
    <source>
        <dbReference type="Proteomes" id="UP001367508"/>
    </source>
</evidence>
<evidence type="ECO:0000313" key="1">
    <source>
        <dbReference type="EMBL" id="KAK7329052.1"/>
    </source>
</evidence>
<keyword evidence="2" id="KW-1185">Reference proteome</keyword>
<accession>A0AAN9L450</accession>
<comment type="caution">
    <text evidence="1">The sequence shown here is derived from an EMBL/GenBank/DDBJ whole genome shotgun (WGS) entry which is preliminary data.</text>
</comment>
<dbReference type="AlphaFoldDB" id="A0AAN9L450"/>
<sequence>MGATLHPFGQPCIVPSTFDTLGSARHKVNSNDDVFCDNDLTSSWSLHGLFDVNPDSSHGVGVIVMVNLGMGFAKVVRELDSFRINVIWDFNTRATR</sequence>
<dbReference type="EMBL" id="JAYMYQ010000005">
    <property type="protein sequence ID" value="KAK7329052.1"/>
    <property type="molecule type" value="Genomic_DNA"/>
</dbReference>
<name>A0AAN9L450_CANGL</name>
<organism evidence="1 2">
    <name type="scientific">Canavalia gladiata</name>
    <name type="common">Sword bean</name>
    <name type="synonym">Dolichos gladiatus</name>
    <dbReference type="NCBI Taxonomy" id="3824"/>
    <lineage>
        <taxon>Eukaryota</taxon>
        <taxon>Viridiplantae</taxon>
        <taxon>Streptophyta</taxon>
        <taxon>Embryophyta</taxon>
        <taxon>Tracheophyta</taxon>
        <taxon>Spermatophyta</taxon>
        <taxon>Magnoliopsida</taxon>
        <taxon>eudicotyledons</taxon>
        <taxon>Gunneridae</taxon>
        <taxon>Pentapetalae</taxon>
        <taxon>rosids</taxon>
        <taxon>fabids</taxon>
        <taxon>Fabales</taxon>
        <taxon>Fabaceae</taxon>
        <taxon>Papilionoideae</taxon>
        <taxon>50 kb inversion clade</taxon>
        <taxon>NPAAA clade</taxon>
        <taxon>indigoferoid/millettioid clade</taxon>
        <taxon>Phaseoleae</taxon>
        <taxon>Canavalia</taxon>
    </lineage>
</organism>
<gene>
    <name evidence="1" type="ORF">VNO77_23197</name>
</gene>